<name>A0A1G2MPU7_9BACT</name>
<dbReference type="Pfam" id="PF00072">
    <property type="entry name" value="Response_reg"/>
    <property type="match status" value="1"/>
</dbReference>
<dbReference type="InterPro" id="IPR011006">
    <property type="entry name" value="CheY-like_superfamily"/>
</dbReference>
<reference evidence="4 5" key="1">
    <citation type="journal article" date="2016" name="Nat. Commun.">
        <title>Thousands of microbial genomes shed light on interconnected biogeochemical processes in an aquifer system.</title>
        <authorList>
            <person name="Anantharaman K."/>
            <person name="Brown C.T."/>
            <person name="Hug L.A."/>
            <person name="Sharon I."/>
            <person name="Castelle C.J."/>
            <person name="Probst A.J."/>
            <person name="Thomas B.C."/>
            <person name="Singh A."/>
            <person name="Wilkins M.J."/>
            <person name="Karaoz U."/>
            <person name="Brodie E.L."/>
            <person name="Williams K.H."/>
            <person name="Hubbard S.S."/>
            <person name="Banfield J.F."/>
        </authorList>
    </citation>
    <scope>NUCLEOTIDE SEQUENCE [LARGE SCALE GENOMIC DNA]</scope>
</reference>
<dbReference type="Proteomes" id="UP000177565">
    <property type="component" value="Unassembled WGS sequence"/>
</dbReference>
<feature type="modified residue" description="4-aspartylphosphate" evidence="2">
    <location>
        <position position="53"/>
    </location>
</feature>
<gene>
    <name evidence="4" type="ORF">A3C06_00425</name>
</gene>
<evidence type="ECO:0000259" key="3">
    <source>
        <dbReference type="PROSITE" id="PS50110"/>
    </source>
</evidence>
<dbReference type="AlphaFoldDB" id="A0A1G2MPU7"/>
<evidence type="ECO:0000256" key="1">
    <source>
        <dbReference type="ARBA" id="ARBA00022553"/>
    </source>
</evidence>
<evidence type="ECO:0000313" key="5">
    <source>
        <dbReference type="Proteomes" id="UP000177565"/>
    </source>
</evidence>
<accession>A0A1G2MPU7</accession>
<dbReference type="EMBL" id="MHRQ01000031">
    <property type="protein sequence ID" value="OHA25905.1"/>
    <property type="molecule type" value="Genomic_DNA"/>
</dbReference>
<dbReference type="GO" id="GO:0000160">
    <property type="term" value="P:phosphorelay signal transduction system"/>
    <property type="evidence" value="ECO:0007669"/>
    <property type="project" value="InterPro"/>
</dbReference>
<dbReference type="PROSITE" id="PS50110">
    <property type="entry name" value="RESPONSE_REGULATORY"/>
    <property type="match status" value="1"/>
</dbReference>
<evidence type="ECO:0000313" key="4">
    <source>
        <dbReference type="EMBL" id="OHA25905.1"/>
    </source>
</evidence>
<protein>
    <recommendedName>
        <fullName evidence="3">Response regulatory domain-containing protein</fullName>
    </recommendedName>
</protein>
<dbReference type="InterPro" id="IPR050595">
    <property type="entry name" value="Bact_response_regulator"/>
</dbReference>
<dbReference type="CDD" id="cd00156">
    <property type="entry name" value="REC"/>
    <property type="match status" value="1"/>
</dbReference>
<dbReference type="SUPFAM" id="SSF52172">
    <property type="entry name" value="CheY-like"/>
    <property type="match status" value="1"/>
</dbReference>
<dbReference type="PANTHER" id="PTHR44591">
    <property type="entry name" value="STRESS RESPONSE REGULATOR PROTEIN 1"/>
    <property type="match status" value="1"/>
</dbReference>
<dbReference type="PANTHER" id="PTHR44591:SF3">
    <property type="entry name" value="RESPONSE REGULATORY DOMAIN-CONTAINING PROTEIN"/>
    <property type="match status" value="1"/>
</dbReference>
<dbReference type="SMART" id="SM00448">
    <property type="entry name" value="REC"/>
    <property type="match status" value="1"/>
</dbReference>
<evidence type="ECO:0000256" key="2">
    <source>
        <dbReference type="PROSITE-ProRule" id="PRU00169"/>
    </source>
</evidence>
<sequence length="116" mass="12941">MKKILIIDDSPNNIMLLSEMLEEKGYEVISAVNPEQGILVFDNNPDLHAVVSDYDMQEKKTGAVVIREIKAKNPNMLCVLMSMADPPDKASDVGAIFICRFKSNAEELLLEALEQM</sequence>
<dbReference type="InterPro" id="IPR001789">
    <property type="entry name" value="Sig_transdc_resp-reg_receiver"/>
</dbReference>
<dbReference type="STRING" id="1802312.A3C06_00425"/>
<keyword evidence="1 2" id="KW-0597">Phosphoprotein</keyword>
<dbReference type="Gene3D" id="3.40.50.2300">
    <property type="match status" value="1"/>
</dbReference>
<feature type="domain" description="Response regulatory" evidence="3">
    <location>
        <begin position="3"/>
        <end position="116"/>
    </location>
</feature>
<proteinExistence type="predicted"/>
<organism evidence="4 5">
    <name type="scientific">Candidatus Taylorbacteria bacterium RIFCSPHIGHO2_02_FULL_46_13</name>
    <dbReference type="NCBI Taxonomy" id="1802312"/>
    <lineage>
        <taxon>Bacteria</taxon>
        <taxon>Candidatus Tayloriibacteriota</taxon>
    </lineage>
</organism>
<comment type="caution">
    <text evidence="4">The sequence shown here is derived from an EMBL/GenBank/DDBJ whole genome shotgun (WGS) entry which is preliminary data.</text>
</comment>